<evidence type="ECO:0000256" key="1">
    <source>
        <dbReference type="SAM" id="MobiDB-lite"/>
    </source>
</evidence>
<organism evidence="2 3">
    <name type="scientific">Curvularia kusanoi</name>
    <name type="common">Cochliobolus kusanoi</name>
    <dbReference type="NCBI Taxonomy" id="90978"/>
    <lineage>
        <taxon>Eukaryota</taxon>
        <taxon>Fungi</taxon>
        <taxon>Dikarya</taxon>
        <taxon>Ascomycota</taxon>
        <taxon>Pezizomycotina</taxon>
        <taxon>Dothideomycetes</taxon>
        <taxon>Pleosporomycetidae</taxon>
        <taxon>Pleosporales</taxon>
        <taxon>Pleosporineae</taxon>
        <taxon>Pleosporaceae</taxon>
        <taxon>Curvularia</taxon>
    </lineage>
</organism>
<reference evidence="2" key="1">
    <citation type="submission" date="2019-04" db="EMBL/GenBank/DDBJ databases">
        <title>Sequencing of skin fungus with MAO and IRED activity.</title>
        <authorList>
            <person name="Marsaioli A.J."/>
            <person name="Bonatto J.M.C."/>
            <person name="Reis Junior O."/>
        </authorList>
    </citation>
    <scope>NUCLEOTIDE SEQUENCE</scope>
    <source>
        <strain evidence="2">30M1</strain>
    </source>
</reference>
<dbReference type="Proteomes" id="UP000801428">
    <property type="component" value="Unassembled WGS sequence"/>
</dbReference>
<gene>
    <name evidence="2" type="ORF">E8E13_004423</name>
</gene>
<name>A0A9P4TNC1_CURKU</name>
<dbReference type="AlphaFoldDB" id="A0A9P4TNC1"/>
<protein>
    <submittedName>
        <fullName evidence="2">Uncharacterized protein</fullName>
    </submittedName>
</protein>
<sequence length="102" mass="10635">MRAIATAPTATPAFAPAESDEEDDGKFDSFGWDVLPVGEMKLEGVGVGKAGTDVRSEAYTPAVLVIDIVGLTAKPMEFVAKPGTSTAELTARTQRACHHSTA</sequence>
<keyword evidence="3" id="KW-1185">Reference proteome</keyword>
<feature type="region of interest" description="Disordered" evidence="1">
    <location>
        <begin position="1"/>
        <end position="26"/>
    </location>
</feature>
<dbReference type="EMBL" id="SWKU01000001">
    <property type="protein sequence ID" value="KAF3010642.1"/>
    <property type="molecule type" value="Genomic_DNA"/>
</dbReference>
<feature type="compositionally biased region" description="Low complexity" evidence="1">
    <location>
        <begin position="1"/>
        <end position="17"/>
    </location>
</feature>
<accession>A0A9P4TNC1</accession>
<evidence type="ECO:0000313" key="3">
    <source>
        <dbReference type="Proteomes" id="UP000801428"/>
    </source>
</evidence>
<proteinExistence type="predicted"/>
<evidence type="ECO:0000313" key="2">
    <source>
        <dbReference type="EMBL" id="KAF3010642.1"/>
    </source>
</evidence>
<comment type="caution">
    <text evidence="2">The sequence shown here is derived from an EMBL/GenBank/DDBJ whole genome shotgun (WGS) entry which is preliminary data.</text>
</comment>